<dbReference type="OrthoDB" id="3468019at2759"/>
<dbReference type="PANTHER" id="PTHR39401">
    <property type="entry name" value="SNOAL-LIKE DOMAIN-CONTAINING PROTEIN"/>
    <property type="match status" value="1"/>
</dbReference>
<dbReference type="PANTHER" id="PTHR39401:SF1">
    <property type="entry name" value="SNOAL-LIKE DOMAIN-CONTAINING PROTEIN"/>
    <property type="match status" value="1"/>
</dbReference>
<dbReference type="Proteomes" id="UP000279236">
    <property type="component" value="Unassembled WGS sequence"/>
</dbReference>
<sequence>MSVPAPIVEFVNALYSASDIGPKADALAHQNYVDLFNKDATLIMGPTTFLGHPGVLQFRENGWKGVLTRRHVCKGIFINPSNANEVMTYGTVDYGMEDGSKVEGIEWAGRLELDQTGSKPKIEFYQVFI</sequence>
<dbReference type="STRING" id="105984.A0A427XEU0"/>
<proteinExistence type="predicted"/>
<dbReference type="SUPFAM" id="SSF54427">
    <property type="entry name" value="NTF2-like"/>
    <property type="match status" value="1"/>
</dbReference>
<dbReference type="GeneID" id="39587928"/>
<accession>A0A427XEU0</accession>
<name>A0A427XEU0_9TREE</name>
<keyword evidence="2" id="KW-1185">Reference proteome</keyword>
<reference evidence="1 2" key="1">
    <citation type="submission" date="2018-11" db="EMBL/GenBank/DDBJ databases">
        <title>Genome sequence of Apiotrichum porosum DSM 27194.</title>
        <authorList>
            <person name="Aliyu H."/>
            <person name="Gorte O."/>
            <person name="Ochsenreither K."/>
        </authorList>
    </citation>
    <scope>NUCLEOTIDE SEQUENCE [LARGE SCALE GENOMIC DNA]</scope>
    <source>
        <strain evidence="1 2">DSM 27194</strain>
    </source>
</reference>
<evidence type="ECO:0000313" key="2">
    <source>
        <dbReference type="Proteomes" id="UP000279236"/>
    </source>
</evidence>
<dbReference type="AlphaFoldDB" id="A0A427XEU0"/>
<dbReference type="EMBL" id="RSCE01000016">
    <property type="protein sequence ID" value="RSH77419.1"/>
    <property type="molecule type" value="Genomic_DNA"/>
</dbReference>
<evidence type="ECO:0008006" key="3">
    <source>
        <dbReference type="Google" id="ProtNLM"/>
    </source>
</evidence>
<evidence type="ECO:0000313" key="1">
    <source>
        <dbReference type="EMBL" id="RSH77419.1"/>
    </source>
</evidence>
<dbReference type="InterPro" id="IPR032710">
    <property type="entry name" value="NTF2-like_dom_sf"/>
</dbReference>
<protein>
    <recommendedName>
        <fullName evidence="3">SnoaL-like domain-containing protein</fullName>
    </recommendedName>
</protein>
<dbReference type="RefSeq" id="XP_028472566.1">
    <property type="nucleotide sequence ID" value="XM_028619070.1"/>
</dbReference>
<comment type="caution">
    <text evidence="1">The sequence shown here is derived from an EMBL/GenBank/DDBJ whole genome shotgun (WGS) entry which is preliminary data.</text>
</comment>
<organism evidence="1 2">
    <name type="scientific">Apiotrichum porosum</name>
    <dbReference type="NCBI Taxonomy" id="105984"/>
    <lineage>
        <taxon>Eukaryota</taxon>
        <taxon>Fungi</taxon>
        <taxon>Dikarya</taxon>
        <taxon>Basidiomycota</taxon>
        <taxon>Agaricomycotina</taxon>
        <taxon>Tremellomycetes</taxon>
        <taxon>Trichosporonales</taxon>
        <taxon>Trichosporonaceae</taxon>
        <taxon>Apiotrichum</taxon>
    </lineage>
</organism>
<gene>
    <name evidence="1" type="ORF">EHS24_003385</name>
</gene>